<keyword evidence="3" id="KW-1185">Reference proteome</keyword>
<evidence type="ECO:0000256" key="1">
    <source>
        <dbReference type="SAM" id="MobiDB-lite"/>
    </source>
</evidence>
<gene>
    <name evidence="2" type="ORF">NTJ_06713</name>
</gene>
<reference evidence="2 3" key="1">
    <citation type="submission" date="2023-09" db="EMBL/GenBank/DDBJ databases">
        <title>Nesidiocoris tenuis whole genome shotgun sequence.</title>
        <authorList>
            <person name="Shibata T."/>
            <person name="Shimoda M."/>
            <person name="Kobayashi T."/>
            <person name="Uehara T."/>
        </authorList>
    </citation>
    <scope>NUCLEOTIDE SEQUENCE [LARGE SCALE GENOMIC DNA]</scope>
    <source>
        <strain evidence="2 3">Japan</strain>
    </source>
</reference>
<feature type="region of interest" description="Disordered" evidence="1">
    <location>
        <begin position="61"/>
        <end position="90"/>
    </location>
</feature>
<proteinExistence type="predicted"/>
<dbReference type="EMBL" id="AP028912">
    <property type="protein sequence ID" value="BES93903.1"/>
    <property type="molecule type" value="Genomic_DNA"/>
</dbReference>
<accession>A0ABN7APB1</accession>
<evidence type="ECO:0000313" key="2">
    <source>
        <dbReference type="EMBL" id="BES93903.1"/>
    </source>
</evidence>
<protein>
    <submittedName>
        <fullName evidence="2">Uncharacterized protein</fullName>
    </submittedName>
</protein>
<sequence>MDQKSKLPRRLERGSSSVLPGRLCCSDCCRCSCLCSRSGGVPDLAQYQTINKVEGGCSGHPRLRPGREFSRSRVSPPFRNSGPQPPPETAYLCQNSAKHLKFSSFVLSETENDLAG</sequence>
<evidence type="ECO:0000313" key="3">
    <source>
        <dbReference type="Proteomes" id="UP001307889"/>
    </source>
</evidence>
<organism evidence="2 3">
    <name type="scientific">Nesidiocoris tenuis</name>
    <dbReference type="NCBI Taxonomy" id="355587"/>
    <lineage>
        <taxon>Eukaryota</taxon>
        <taxon>Metazoa</taxon>
        <taxon>Ecdysozoa</taxon>
        <taxon>Arthropoda</taxon>
        <taxon>Hexapoda</taxon>
        <taxon>Insecta</taxon>
        <taxon>Pterygota</taxon>
        <taxon>Neoptera</taxon>
        <taxon>Paraneoptera</taxon>
        <taxon>Hemiptera</taxon>
        <taxon>Heteroptera</taxon>
        <taxon>Panheteroptera</taxon>
        <taxon>Cimicomorpha</taxon>
        <taxon>Miridae</taxon>
        <taxon>Dicyphina</taxon>
        <taxon>Nesidiocoris</taxon>
    </lineage>
</organism>
<name>A0ABN7APB1_9HEMI</name>
<dbReference type="Proteomes" id="UP001307889">
    <property type="component" value="Chromosome 4"/>
</dbReference>